<comment type="caution">
    <text evidence="5">The sequence shown here is derived from an EMBL/GenBank/DDBJ whole genome shotgun (WGS) entry which is preliminary data.</text>
</comment>
<evidence type="ECO:0000313" key="5">
    <source>
        <dbReference type="EMBL" id="MEK8128073.1"/>
    </source>
</evidence>
<dbReference type="EMBL" id="JBBPCC010000004">
    <property type="protein sequence ID" value="MEK8128073.1"/>
    <property type="molecule type" value="Genomic_DNA"/>
</dbReference>
<dbReference type="SMART" id="SM00895">
    <property type="entry name" value="FCD"/>
    <property type="match status" value="1"/>
</dbReference>
<dbReference type="InterPro" id="IPR036390">
    <property type="entry name" value="WH_DNA-bd_sf"/>
</dbReference>
<protein>
    <submittedName>
        <fullName evidence="5">FadR/GntR family transcriptional regulator</fullName>
    </submittedName>
</protein>
<feature type="domain" description="HTH gntR-type" evidence="4">
    <location>
        <begin position="9"/>
        <end position="77"/>
    </location>
</feature>
<dbReference type="Gene3D" id="1.20.120.530">
    <property type="entry name" value="GntR ligand-binding domain-like"/>
    <property type="match status" value="1"/>
</dbReference>
<dbReference type="Proteomes" id="UP001469365">
    <property type="component" value="Unassembled WGS sequence"/>
</dbReference>
<dbReference type="Pfam" id="PF00392">
    <property type="entry name" value="GntR"/>
    <property type="match status" value="1"/>
</dbReference>
<dbReference type="InterPro" id="IPR000524">
    <property type="entry name" value="Tscrpt_reg_HTH_GntR"/>
</dbReference>
<keyword evidence="6" id="KW-1185">Reference proteome</keyword>
<proteinExistence type="predicted"/>
<dbReference type="Pfam" id="PF07729">
    <property type="entry name" value="FCD"/>
    <property type="match status" value="1"/>
</dbReference>
<dbReference type="CDD" id="cd07377">
    <property type="entry name" value="WHTH_GntR"/>
    <property type="match status" value="1"/>
</dbReference>
<dbReference type="PANTHER" id="PTHR43537">
    <property type="entry name" value="TRANSCRIPTIONAL REGULATOR, GNTR FAMILY"/>
    <property type="match status" value="1"/>
</dbReference>
<reference evidence="5 6" key="1">
    <citation type="submission" date="2024-04" db="EMBL/GenBank/DDBJ databases">
        <title>draft genome sequnece of Paenibacillus filicis.</title>
        <authorList>
            <person name="Kim D.-U."/>
        </authorList>
    </citation>
    <scope>NUCLEOTIDE SEQUENCE [LARGE SCALE GENOMIC DNA]</scope>
    <source>
        <strain evidence="5 6">KACC14197</strain>
    </source>
</reference>
<accession>A0ABU9DJ42</accession>
<dbReference type="SUPFAM" id="SSF48008">
    <property type="entry name" value="GntR ligand-binding domain-like"/>
    <property type="match status" value="1"/>
</dbReference>
<keyword evidence="2" id="KW-0238">DNA-binding</keyword>
<evidence type="ECO:0000259" key="4">
    <source>
        <dbReference type="PROSITE" id="PS50949"/>
    </source>
</evidence>
<evidence type="ECO:0000256" key="3">
    <source>
        <dbReference type="ARBA" id="ARBA00023163"/>
    </source>
</evidence>
<sequence>MTFKPVRPQKGSEIVLQYLEGQIRSGHYPLGSKLPTVVDLAAGFEVGRSTVREALSGLKAMGLVDIRHGGGTYVSEVLPQSPGEPGATDFFRPNESLKEVLEVRKYIESGCAELAALRRSDADLAAIEAVLERMQDTLGDERQAEEADVDFHVRIAEASHNTLLLQMMLSLTQRLKEHMSDSRRMWFFAERSSVELLLAEHTGIYEAIRDRNATLASERMTAHIGKVDRLVQSLYRDEPQ</sequence>
<dbReference type="RefSeq" id="WP_341415133.1">
    <property type="nucleotide sequence ID" value="NZ_JBBPCC010000004.1"/>
</dbReference>
<dbReference type="SMART" id="SM00345">
    <property type="entry name" value="HTH_GNTR"/>
    <property type="match status" value="1"/>
</dbReference>
<dbReference type="Gene3D" id="1.10.10.10">
    <property type="entry name" value="Winged helix-like DNA-binding domain superfamily/Winged helix DNA-binding domain"/>
    <property type="match status" value="1"/>
</dbReference>
<name>A0ABU9DJ42_9BACL</name>
<evidence type="ECO:0000256" key="1">
    <source>
        <dbReference type="ARBA" id="ARBA00023015"/>
    </source>
</evidence>
<dbReference type="PANTHER" id="PTHR43537:SF5">
    <property type="entry name" value="UXU OPERON TRANSCRIPTIONAL REGULATOR"/>
    <property type="match status" value="1"/>
</dbReference>
<keyword evidence="1" id="KW-0805">Transcription regulation</keyword>
<evidence type="ECO:0000313" key="6">
    <source>
        <dbReference type="Proteomes" id="UP001469365"/>
    </source>
</evidence>
<dbReference type="PROSITE" id="PS50949">
    <property type="entry name" value="HTH_GNTR"/>
    <property type="match status" value="1"/>
</dbReference>
<evidence type="ECO:0000256" key="2">
    <source>
        <dbReference type="ARBA" id="ARBA00023125"/>
    </source>
</evidence>
<keyword evidence="3" id="KW-0804">Transcription</keyword>
<dbReference type="InterPro" id="IPR011711">
    <property type="entry name" value="GntR_C"/>
</dbReference>
<dbReference type="InterPro" id="IPR036388">
    <property type="entry name" value="WH-like_DNA-bd_sf"/>
</dbReference>
<dbReference type="SUPFAM" id="SSF46785">
    <property type="entry name" value="Winged helix' DNA-binding domain"/>
    <property type="match status" value="1"/>
</dbReference>
<organism evidence="5 6">
    <name type="scientific">Paenibacillus filicis</name>
    <dbReference type="NCBI Taxonomy" id="669464"/>
    <lineage>
        <taxon>Bacteria</taxon>
        <taxon>Bacillati</taxon>
        <taxon>Bacillota</taxon>
        <taxon>Bacilli</taxon>
        <taxon>Bacillales</taxon>
        <taxon>Paenibacillaceae</taxon>
        <taxon>Paenibacillus</taxon>
    </lineage>
</organism>
<dbReference type="PRINTS" id="PR00035">
    <property type="entry name" value="HTHGNTR"/>
</dbReference>
<gene>
    <name evidence="5" type="ORF">WMW72_09180</name>
</gene>
<dbReference type="InterPro" id="IPR008920">
    <property type="entry name" value="TF_FadR/GntR_C"/>
</dbReference>